<dbReference type="RefSeq" id="WP_311576798.1">
    <property type="nucleotide sequence ID" value="NZ_JAVRIF010000001.1"/>
</dbReference>
<feature type="transmembrane region" description="Helical" evidence="9">
    <location>
        <begin position="175"/>
        <end position="195"/>
    </location>
</feature>
<dbReference type="Gene3D" id="1.10.357.140">
    <property type="entry name" value="UbiA prenyltransferase"/>
    <property type="match status" value="1"/>
</dbReference>
<evidence type="ECO:0000256" key="5">
    <source>
        <dbReference type="ARBA" id="ARBA00022679"/>
    </source>
</evidence>
<proteinExistence type="predicted"/>
<name>A0ABU2ZY50_9GAMM</name>
<feature type="transmembrane region" description="Helical" evidence="9">
    <location>
        <begin position="39"/>
        <end position="59"/>
    </location>
</feature>
<comment type="caution">
    <text evidence="10">The sequence shown here is derived from an EMBL/GenBank/DDBJ whole genome shotgun (WGS) entry which is preliminary data.</text>
</comment>
<keyword evidence="5" id="KW-0808">Transferase</keyword>
<feature type="transmembrane region" description="Helical" evidence="9">
    <location>
        <begin position="243"/>
        <end position="265"/>
    </location>
</feature>
<feature type="transmembrane region" description="Helical" evidence="9">
    <location>
        <begin position="277"/>
        <end position="297"/>
    </location>
</feature>
<feature type="transmembrane region" description="Helical" evidence="9">
    <location>
        <begin position="12"/>
        <end position="33"/>
    </location>
</feature>
<keyword evidence="7 9" id="KW-1133">Transmembrane helix</keyword>
<dbReference type="PANTHER" id="PTHR13929:SF0">
    <property type="entry name" value="UBIA PRENYLTRANSFERASE DOMAIN-CONTAINING PROTEIN 1"/>
    <property type="match status" value="1"/>
</dbReference>
<feature type="transmembrane region" description="Helical" evidence="9">
    <location>
        <begin position="216"/>
        <end position="237"/>
    </location>
</feature>
<dbReference type="InterPro" id="IPR044878">
    <property type="entry name" value="UbiA_sf"/>
</dbReference>
<evidence type="ECO:0000313" key="11">
    <source>
        <dbReference type="Proteomes" id="UP001266357"/>
    </source>
</evidence>
<evidence type="ECO:0000256" key="1">
    <source>
        <dbReference type="ARBA" id="ARBA00004141"/>
    </source>
</evidence>
<evidence type="ECO:0000313" key="10">
    <source>
        <dbReference type="EMBL" id="MDT0602480.1"/>
    </source>
</evidence>
<dbReference type="PANTHER" id="PTHR13929">
    <property type="entry name" value="1,4-DIHYDROXY-2-NAPHTHOATE OCTAPRENYLTRANSFERASE"/>
    <property type="match status" value="1"/>
</dbReference>
<dbReference type="InterPro" id="IPR026046">
    <property type="entry name" value="UBIAD1"/>
</dbReference>
<keyword evidence="6 9" id="KW-0812">Transmembrane</keyword>
<dbReference type="Pfam" id="PF01040">
    <property type="entry name" value="UbiA"/>
    <property type="match status" value="1"/>
</dbReference>
<keyword evidence="3" id="KW-0474">Menaquinone biosynthesis</keyword>
<keyword evidence="11" id="KW-1185">Reference proteome</keyword>
<sequence>MKNLIACLPAIRAPFLLLAPICVFLGLSISHYHHVEFQLVSFILTLIAALFSAIAVNCLNEYQDFHSGLDLITTPTPFSGGSGLLKTSPHLASNVLKIANFAATIVLLVGLYFTLVIGSKVIPLGMLGAVIIFTYTKWLNKTPFLCLIAPGLGFGLLIVNGSYLTQTLSYSNDVWLISLIPFFLINNLLLINQFPDIQADKKSGRNHLPIKYGTKIASVVYLLFAIFSAILLGVLIMKKVLPFISAVCFLPLLLNFIAFPHYYLFGEKIAEHPNAMILNVLSANITPLLLAISLLIAG</sequence>
<dbReference type="EMBL" id="JAVRIF010000001">
    <property type="protein sequence ID" value="MDT0602480.1"/>
    <property type="molecule type" value="Genomic_DNA"/>
</dbReference>
<evidence type="ECO:0000256" key="8">
    <source>
        <dbReference type="ARBA" id="ARBA00023136"/>
    </source>
</evidence>
<evidence type="ECO:0000256" key="3">
    <source>
        <dbReference type="ARBA" id="ARBA00022428"/>
    </source>
</evidence>
<reference evidence="10 11" key="1">
    <citation type="submission" date="2023-09" db="EMBL/GenBank/DDBJ databases">
        <authorList>
            <person name="Rey-Velasco X."/>
        </authorList>
    </citation>
    <scope>NUCLEOTIDE SEQUENCE [LARGE SCALE GENOMIC DNA]</scope>
    <source>
        <strain evidence="10 11">W431</strain>
    </source>
</reference>
<feature type="transmembrane region" description="Helical" evidence="9">
    <location>
        <begin position="144"/>
        <end position="163"/>
    </location>
</feature>
<gene>
    <name evidence="10" type="ORF">RM573_02620</name>
</gene>
<dbReference type="CDD" id="cd13962">
    <property type="entry name" value="PT_UbiA_UBIAD1"/>
    <property type="match status" value="1"/>
</dbReference>
<evidence type="ECO:0000256" key="6">
    <source>
        <dbReference type="ARBA" id="ARBA00022692"/>
    </source>
</evidence>
<keyword evidence="8 9" id="KW-0472">Membrane</keyword>
<accession>A0ABU2ZY50</accession>
<comment type="subcellular location">
    <subcellularLocation>
        <location evidence="1">Membrane</location>
        <topology evidence="1">Multi-pass membrane protein</topology>
    </subcellularLocation>
</comment>
<comment type="pathway">
    <text evidence="2">Quinol/quinone metabolism; menaquinone biosynthesis.</text>
</comment>
<evidence type="ECO:0000256" key="4">
    <source>
        <dbReference type="ARBA" id="ARBA00022475"/>
    </source>
</evidence>
<keyword evidence="4" id="KW-1003">Cell membrane</keyword>
<evidence type="ECO:0000256" key="7">
    <source>
        <dbReference type="ARBA" id="ARBA00022989"/>
    </source>
</evidence>
<evidence type="ECO:0000256" key="2">
    <source>
        <dbReference type="ARBA" id="ARBA00004863"/>
    </source>
</evidence>
<evidence type="ECO:0000256" key="9">
    <source>
        <dbReference type="SAM" id="Phobius"/>
    </source>
</evidence>
<protein>
    <submittedName>
        <fullName evidence="10">Prenyltransferase</fullName>
    </submittedName>
</protein>
<dbReference type="Proteomes" id="UP001266357">
    <property type="component" value="Unassembled WGS sequence"/>
</dbReference>
<organism evidence="10 11">
    <name type="scientific">Thalassotalea castellviae</name>
    <dbReference type="NCBI Taxonomy" id="3075612"/>
    <lineage>
        <taxon>Bacteria</taxon>
        <taxon>Pseudomonadati</taxon>
        <taxon>Pseudomonadota</taxon>
        <taxon>Gammaproteobacteria</taxon>
        <taxon>Alteromonadales</taxon>
        <taxon>Colwelliaceae</taxon>
        <taxon>Thalassotalea</taxon>
    </lineage>
</organism>
<dbReference type="InterPro" id="IPR000537">
    <property type="entry name" value="UbiA_prenyltransferase"/>
</dbReference>